<dbReference type="EMBL" id="BEXB01000004">
    <property type="protein sequence ID" value="GAY75306.1"/>
    <property type="molecule type" value="Genomic_DNA"/>
</dbReference>
<protein>
    <submittedName>
        <fullName evidence="1">Uncharacterized protein</fullName>
    </submittedName>
</protein>
<reference evidence="1 2" key="1">
    <citation type="submission" date="2017-11" db="EMBL/GenBank/DDBJ databases">
        <title>Draft Genome Sequence of Sporolactobacillus inulinus NBRC 111894 Isolated from Koso, a Japanese Sugar-Vegetable Fermented Beverage.</title>
        <authorList>
            <person name="Chiou T.Y."/>
            <person name="Oshima K."/>
            <person name="Suda W."/>
            <person name="Hattori M."/>
            <person name="Takahashi T."/>
        </authorList>
    </citation>
    <scope>NUCLEOTIDE SEQUENCE [LARGE SCALE GENOMIC DNA]</scope>
    <source>
        <strain evidence="1 2">NBRC111894</strain>
    </source>
</reference>
<dbReference type="Proteomes" id="UP000319716">
    <property type="component" value="Unassembled WGS sequence"/>
</dbReference>
<sequence>MLSSPKHIYSLAIFHLSAEVLIIIESKSKPKRTCNAN</sequence>
<gene>
    <name evidence="1" type="ORF">NBRC111894_860</name>
</gene>
<evidence type="ECO:0000313" key="1">
    <source>
        <dbReference type="EMBL" id="GAY75306.1"/>
    </source>
</evidence>
<accession>A0A4Y1Z8K5</accession>
<comment type="caution">
    <text evidence="1">The sequence shown here is derived from an EMBL/GenBank/DDBJ whole genome shotgun (WGS) entry which is preliminary data.</text>
</comment>
<evidence type="ECO:0000313" key="2">
    <source>
        <dbReference type="Proteomes" id="UP000319716"/>
    </source>
</evidence>
<proteinExistence type="predicted"/>
<organism evidence="1 2">
    <name type="scientific">Sporolactobacillus inulinus</name>
    <dbReference type="NCBI Taxonomy" id="2078"/>
    <lineage>
        <taxon>Bacteria</taxon>
        <taxon>Bacillati</taxon>
        <taxon>Bacillota</taxon>
        <taxon>Bacilli</taxon>
        <taxon>Bacillales</taxon>
        <taxon>Sporolactobacillaceae</taxon>
        <taxon>Sporolactobacillus</taxon>
    </lineage>
</organism>
<dbReference type="AlphaFoldDB" id="A0A4Y1Z8K5"/>
<name>A0A4Y1Z8K5_9BACL</name>